<protein>
    <recommendedName>
        <fullName evidence="2">DUF8204 domain-containing protein</fullName>
    </recommendedName>
</protein>
<organism evidence="3">
    <name type="scientific">Oryza sativa subsp. japonica</name>
    <name type="common">Rice</name>
    <dbReference type="NCBI Taxonomy" id="39947"/>
    <lineage>
        <taxon>Eukaryota</taxon>
        <taxon>Viridiplantae</taxon>
        <taxon>Streptophyta</taxon>
        <taxon>Embryophyta</taxon>
        <taxon>Tracheophyta</taxon>
        <taxon>Spermatophyta</taxon>
        <taxon>Magnoliopsida</taxon>
        <taxon>Liliopsida</taxon>
        <taxon>Poales</taxon>
        <taxon>Poaceae</taxon>
        <taxon>BOP clade</taxon>
        <taxon>Oryzoideae</taxon>
        <taxon>Oryzeae</taxon>
        <taxon>Oryzinae</taxon>
        <taxon>Oryza</taxon>
        <taxon>Oryza sativa</taxon>
    </lineage>
</organism>
<feature type="compositionally biased region" description="Basic residues" evidence="1">
    <location>
        <begin position="128"/>
        <end position="142"/>
    </location>
</feature>
<evidence type="ECO:0000256" key="1">
    <source>
        <dbReference type="SAM" id="MobiDB-lite"/>
    </source>
</evidence>
<feature type="region of interest" description="Disordered" evidence="1">
    <location>
        <begin position="120"/>
        <end position="143"/>
    </location>
</feature>
<dbReference type="InterPro" id="IPR058517">
    <property type="entry name" value="DUF8204"/>
</dbReference>
<dbReference type="Pfam" id="PF26631">
    <property type="entry name" value="DUF8204"/>
    <property type="match status" value="1"/>
</dbReference>
<accession>B9FQV9</accession>
<dbReference type="Proteomes" id="UP000007752">
    <property type="component" value="Chromosome 6"/>
</dbReference>
<proteinExistence type="predicted"/>
<dbReference type="EMBL" id="CM000143">
    <property type="protein sequence ID" value="EEE66351.1"/>
    <property type="molecule type" value="Genomic_DNA"/>
</dbReference>
<feature type="region of interest" description="Disordered" evidence="1">
    <location>
        <begin position="1"/>
        <end position="35"/>
    </location>
</feature>
<reference evidence="3" key="2">
    <citation type="submission" date="2008-12" db="EMBL/GenBank/DDBJ databases">
        <title>Improved gene annotation of the rice (Oryza sativa) genomes.</title>
        <authorList>
            <person name="Wang J."/>
            <person name="Li R."/>
            <person name="Fan W."/>
            <person name="Huang Q."/>
            <person name="Zhang J."/>
            <person name="Zhou Y."/>
            <person name="Hu Y."/>
            <person name="Zi S."/>
            <person name="Li J."/>
            <person name="Ni P."/>
            <person name="Zheng H."/>
            <person name="Zhang Y."/>
            <person name="Zhao M."/>
            <person name="Hao Q."/>
            <person name="McDermott J."/>
            <person name="Samudrala R."/>
            <person name="Kristiansen K."/>
            <person name="Wong G.K.-S."/>
        </authorList>
    </citation>
    <scope>NUCLEOTIDE SEQUENCE</scope>
</reference>
<reference evidence="3" key="1">
    <citation type="journal article" date="2005" name="PLoS Biol.">
        <title>The genomes of Oryza sativa: a history of duplications.</title>
        <authorList>
            <person name="Yu J."/>
            <person name="Wang J."/>
            <person name="Lin W."/>
            <person name="Li S."/>
            <person name="Li H."/>
            <person name="Zhou J."/>
            <person name="Ni P."/>
            <person name="Dong W."/>
            <person name="Hu S."/>
            <person name="Zeng C."/>
            <person name="Zhang J."/>
            <person name="Zhang Y."/>
            <person name="Li R."/>
            <person name="Xu Z."/>
            <person name="Li S."/>
            <person name="Li X."/>
            <person name="Zheng H."/>
            <person name="Cong L."/>
            <person name="Lin L."/>
            <person name="Yin J."/>
            <person name="Geng J."/>
            <person name="Li G."/>
            <person name="Shi J."/>
            <person name="Liu J."/>
            <person name="Lv H."/>
            <person name="Li J."/>
            <person name="Wang J."/>
            <person name="Deng Y."/>
            <person name="Ran L."/>
            <person name="Shi X."/>
            <person name="Wang X."/>
            <person name="Wu Q."/>
            <person name="Li C."/>
            <person name="Ren X."/>
            <person name="Wang J."/>
            <person name="Wang X."/>
            <person name="Li D."/>
            <person name="Liu D."/>
            <person name="Zhang X."/>
            <person name="Ji Z."/>
            <person name="Zhao W."/>
            <person name="Sun Y."/>
            <person name="Zhang Z."/>
            <person name="Bao J."/>
            <person name="Han Y."/>
            <person name="Dong L."/>
            <person name="Ji J."/>
            <person name="Chen P."/>
            <person name="Wu S."/>
            <person name="Liu J."/>
            <person name="Xiao Y."/>
            <person name="Bu D."/>
            <person name="Tan J."/>
            <person name="Yang L."/>
            <person name="Ye C."/>
            <person name="Zhang J."/>
            <person name="Xu J."/>
            <person name="Zhou Y."/>
            <person name="Yu Y."/>
            <person name="Zhang B."/>
            <person name="Zhuang S."/>
            <person name="Wei H."/>
            <person name="Liu B."/>
            <person name="Lei M."/>
            <person name="Yu H."/>
            <person name="Li Y."/>
            <person name="Xu H."/>
            <person name="Wei S."/>
            <person name="He X."/>
            <person name="Fang L."/>
            <person name="Zhang Z."/>
            <person name="Zhang Y."/>
            <person name="Huang X."/>
            <person name="Su Z."/>
            <person name="Tong W."/>
            <person name="Li J."/>
            <person name="Tong Z."/>
            <person name="Li S."/>
            <person name="Ye J."/>
            <person name="Wang L."/>
            <person name="Fang L."/>
            <person name="Lei T."/>
            <person name="Chen C."/>
            <person name="Chen H."/>
            <person name="Xu Z."/>
            <person name="Li H."/>
            <person name="Huang H."/>
            <person name="Zhang F."/>
            <person name="Xu H."/>
            <person name="Li N."/>
            <person name="Zhao C."/>
            <person name="Li S."/>
            <person name="Dong L."/>
            <person name="Huang Y."/>
            <person name="Li L."/>
            <person name="Xi Y."/>
            <person name="Qi Q."/>
            <person name="Li W."/>
            <person name="Zhang B."/>
            <person name="Hu W."/>
            <person name="Zhang Y."/>
            <person name="Tian X."/>
            <person name="Jiao Y."/>
            <person name="Liang X."/>
            <person name="Jin J."/>
            <person name="Gao L."/>
            <person name="Zheng W."/>
            <person name="Hao B."/>
            <person name="Liu S."/>
            <person name="Wang W."/>
            <person name="Yuan L."/>
            <person name="Cao M."/>
            <person name="McDermott J."/>
            <person name="Samudrala R."/>
            <person name="Wang J."/>
            <person name="Wong G.K."/>
            <person name="Yang H."/>
        </authorList>
    </citation>
    <scope>NUCLEOTIDE SEQUENCE [LARGE SCALE GENOMIC DNA]</scope>
</reference>
<sequence length="191" mass="20409">MERVAGGGGGGAGEARGADAPPPPPVAAGGGGGGGEGEVLQGLPLLLVVAQVARPRSLPDHMVGEIEMEAIQEGRNLSDFRYGCIGYSMYLDDKKSSEGKGDKHPQLPICVGIELLADRKTSTNQASSHHKKEAPQPRRYKPAQRGDDFLTKFQRNAGLVANGVARNLNKVGAYIKDTMDDIMYPYRKRPK</sequence>
<dbReference type="AlphaFoldDB" id="B9FQV9"/>
<evidence type="ECO:0000313" key="3">
    <source>
        <dbReference type="EMBL" id="EEE66351.1"/>
    </source>
</evidence>
<feature type="compositionally biased region" description="Gly residues" evidence="1">
    <location>
        <begin position="1"/>
        <end position="14"/>
    </location>
</feature>
<evidence type="ECO:0000259" key="2">
    <source>
        <dbReference type="Pfam" id="PF26631"/>
    </source>
</evidence>
<name>B9FQV9_ORYSJ</name>
<feature type="domain" description="DUF8204" evidence="2">
    <location>
        <begin position="57"/>
        <end position="116"/>
    </location>
</feature>
<dbReference type="PANTHER" id="PTHR34566">
    <property type="entry name" value="ALTERED INHERITANCE OF MITOCHONDRIA PROTEIN"/>
    <property type="match status" value="1"/>
</dbReference>
<gene>
    <name evidence="3" type="ORF">OsJ_22645</name>
</gene>
<dbReference type="PANTHER" id="PTHR34566:SF2">
    <property type="entry name" value="ALTERED INHERITANCE OF MITOCHONDRIA PROTEIN"/>
    <property type="match status" value="1"/>
</dbReference>